<comment type="subcellular location">
    <subcellularLocation>
        <location evidence="1">Cell membrane</location>
        <topology evidence="1">Multi-pass membrane protein</topology>
    </subcellularLocation>
</comment>
<feature type="transmembrane region" description="Helical" evidence="8">
    <location>
        <begin position="294"/>
        <end position="314"/>
    </location>
</feature>
<dbReference type="InterPro" id="IPR039421">
    <property type="entry name" value="Type_1_exporter"/>
</dbReference>
<dbReference type="CDD" id="cd18550">
    <property type="entry name" value="ABC_6TM_exporter_like"/>
    <property type="match status" value="1"/>
</dbReference>
<dbReference type="eggNOG" id="COG1132">
    <property type="taxonomic scope" value="Bacteria"/>
</dbReference>
<organism evidence="11 12">
    <name type="scientific">Paenibacillus graminis</name>
    <dbReference type="NCBI Taxonomy" id="189425"/>
    <lineage>
        <taxon>Bacteria</taxon>
        <taxon>Bacillati</taxon>
        <taxon>Bacillota</taxon>
        <taxon>Bacilli</taxon>
        <taxon>Bacillales</taxon>
        <taxon>Paenibacillaceae</taxon>
        <taxon>Paenibacillus</taxon>
    </lineage>
</organism>
<keyword evidence="2" id="KW-0813">Transport</keyword>
<dbReference type="Pfam" id="PF00005">
    <property type="entry name" value="ABC_tran"/>
    <property type="match status" value="1"/>
</dbReference>
<evidence type="ECO:0000256" key="4">
    <source>
        <dbReference type="ARBA" id="ARBA00022741"/>
    </source>
</evidence>
<dbReference type="GO" id="GO:0016887">
    <property type="term" value="F:ATP hydrolysis activity"/>
    <property type="evidence" value="ECO:0007669"/>
    <property type="project" value="InterPro"/>
</dbReference>
<dbReference type="GO" id="GO:0005524">
    <property type="term" value="F:ATP binding"/>
    <property type="evidence" value="ECO:0007669"/>
    <property type="project" value="UniProtKB-KW"/>
</dbReference>
<dbReference type="InterPro" id="IPR003593">
    <property type="entry name" value="AAA+_ATPase"/>
</dbReference>
<dbReference type="STRING" id="189425.PGRAT_13990"/>
<keyword evidence="4" id="KW-0547">Nucleotide-binding</keyword>
<accession>A0A089NHS1</accession>
<dbReference type="InterPro" id="IPR027417">
    <property type="entry name" value="P-loop_NTPase"/>
</dbReference>
<sequence length="605" mass="66939">MSRGFGPSGGHGRMKFDDDNKKTNLSKALLLRIAGYFIPYWKQTLLVMAVLVVTAVLGLLPPLFIQQIIDQALPDKNMRLLVLLVLASLGTTVVSGLLGVLQNYLNSFISLHIVYDMKNQMYRHLQKMPLQFYSGVQQGEVITRMTSDISGVQGVFSNTVVNFASNLFILASTAITLFIMNWKLALLGILVIPLFVVPTRKMGNISWKLAKQTQEKISEQNQIIQETLSISGYLLMKLFTKEAAEYTKFQTVNEEATSLQIRQSMAGRWFMMVLSTFTSIGPLLIYLYGGYLFIQGELSIGAIVAFVALLGRLYGPVLQMTNLYVDIKRSAALFERIFDYFDMKPLIVDKPEARSISAAGKDIVFHEVSFAYQADKTALHGISFTAAAGTLTALVGPSGAGKTTITNLIPRLYETDSGTLTIGDSNIRDFTLESLRAQIGLVTQDTYLFNGTIRENLMYADPEASEARIIAACQAAYIHDFIISLPEGYDTVVGNRGVKLSGGEKQRISIARVLLKNPPVIIMDEATSSLDTASEYYIQQAMHSLLQGKTSIVIAHRLSTIMAADQILVVQAGTIVEQGTHQSLLEQHGVYRDLYDKQYEPKVLT</sequence>
<evidence type="ECO:0000256" key="8">
    <source>
        <dbReference type="SAM" id="Phobius"/>
    </source>
</evidence>
<feature type="transmembrane region" description="Helical" evidence="8">
    <location>
        <begin position="269"/>
        <end position="288"/>
    </location>
</feature>
<keyword evidence="7 8" id="KW-0472">Membrane</keyword>
<dbReference type="HOGENOM" id="CLU_000604_84_3_9"/>
<dbReference type="Gene3D" id="3.40.50.300">
    <property type="entry name" value="P-loop containing nucleotide triphosphate hydrolases"/>
    <property type="match status" value="1"/>
</dbReference>
<dbReference type="FunFam" id="3.40.50.300:FF:000287">
    <property type="entry name" value="Multidrug ABC transporter ATP-binding protein"/>
    <property type="match status" value="1"/>
</dbReference>
<dbReference type="GO" id="GO:0015421">
    <property type="term" value="F:ABC-type oligopeptide transporter activity"/>
    <property type="evidence" value="ECO:0007669"/>
    <property type="project" value="TreeGrafter"/>
</dbReference>
<feature type="transmembrane region" description="Helical" evidence="8">
    <location>
        <begin position="80"/>
        <end position="101"/>
    </location>
</feature>
<protein>
    <submittedName>
        <fullName evidence="11">ABC transporter</fullName>
    </submittedName>
</protein>
<evidence type="ECO:0000313" key="11">
    <source>
        <dbReference type="EMBL" id="AIQ68609.1"/>
    </source>
</evidence>
<dbReference type="AlphaFoldDB" id="A0A089NHS1"/>
<reference evidence="11 12" key="1">
    <citation type="submission" date="2014-08" db="EMBL/GenBank/DDBJ databases">
        <title>Comparative genomics of the Paenibacillus odorifer group.</title>
        <authorList>
            <person name="den Bakker H.C."/>
            <person name="Tsai Y.-C."/>
            <person name="Martin N."/>
            <person name="Korlach J."/>
            <person name="Wiedmann M."/>
        </authorList>
    </citation>
    <scope>NUCLEOTIDE SEQUENCE [LARGE SCALE GENOMIC DNA]</scope>
    <source>
        <strain evidence="11 12">DSM 15220</strain>
    </source>
</reference>
<evidence type="ECO:0000256" key="2">
    <source>
        <dbReference type="ARBA" id="ARBA00022448"/>
    </source>
</evidence>
<feature type="domain" description="ABC transporter" evidence="9">
    <location>
        <begin position="363"/>
        <end position="597"/>
    </location>
</feature>
<dbReference type="PROSITE" id="PS50929">
    <property type="entry name" value="ABC_TM1F"/>
    <property type="match status" value="1"/>
</dbReference>
<feature type="transmembrane region" description="Helical" evidence="8">
    <location>
        <begin position="167"/>
        <end position="197"/>
    </location>
</feature>
<dbReference type="EMBL" id="CP009287">
    <property type="protein sequence ID" value="AIQ68609.1"/>
    <property type="molecule type" value="Genomic_DNA"/>
</dbReference>
<dbReference type="PANTHER" id="PTHR43394">
    <property type="entry name" value="ATP-DEPENDENT PERMEASE MDL1, MITOCHONDRIAL"/>
    <property type="match status" value="1"/>
</dbReference>
<dbReference type="SMART" id="SM00382">
    <property type="entry name" value="AAA"/>
    <property type="match status" value="1"/>
</dbReference>
<dbReference type="Pfam" id="PF00664">
    <property type="entry name" value="ABC_membrane"/>
    <property type="match status" value="1"/>
</dbReference>
<dbReference type="SUPFAM" id="SSF52540">
    <property type="entry name" value="P-loop containing nucleoside triphosphate hydrolases"/>
    <property type="match status" value="1"/>
</dbReference>
<evidence type="ECO:0000256" key="7">
    <source>
        <dbReference type="ARBA" id="ARBA00023136"/>
    </source>
</evidence>
<dbReference type="SUPFAM" id="SSF90123">
    <property type="entry name" value="ABC transporter transmembrane region"/>
    <property type="match status" value="1"/>
</dbReference>
<feature type="transmembrane region" description="Helical" evidence="8">
    <location>
        <begin position="40"/>
        <end position="60"/>
    </location>
</feature>
<dbReference type="InterPro" id="IPR011527">
    <property type="entry name" value="ABC1_TM_dom"/>
</dbReference>
<proteinExistence type="predicted"/>
<evidence type="ECO:0000259" key="9">
    <source>
        <dbReference type="PROSITE" id="PS50893"/>
    </source>
</evidence>
<evidence type="ECO:0000256" key="3">
    <source>
        <dbReference type="ARBA" id="ARBA00022692"/>
    </source>
</evidence>
<dbReference type="RefSeq" id="WP_042266733.1">
    <property type="nucleotide sequence ID" value="NZ_CP009287.1"/>
</dbReference>
<keyword evidence="6 8" id="KW-1133">Transmembrane helix</keyword>
<dbReference type="PROSITE" id="PS50893">
    <property type="entry name" value="ABC_TRANSPORTER_2"/>
    <property type="match status" value="1"/>
</dbReference>
<gene>
    <name evidence="11" type="ORF">PGRAT_13990</name>
</gene>
<feature type="domain" description="ABC transmembrane type-1" evidence="10">
    <location>
        <begin position="45"/>
        <end position="329"/>
    </location>
</feature>
<dbReference type="PANTHER" id="PTHR43394:SF1">
    <property type="entry name" value="ATP-BINDING CASSETTE SUB-FAMILY B MEMBER 10, MITOCHONDRIAL"/>
    <property type="match status" value="1"/>
</dbReference>
<evidence type="ECO:0000313" key="12">
    <source>
        <dbReference type="Proteomes" id="UP000029500"/>
    </source>
</evidence>
<dbReference type="Proteomes" id="UP000029500">
    <property type="component" value="Chromosome"/>
</dbReference>
<evidence type="ECO:0000259" key="10">
    <source>
        <dbReference type="PROSITE" id="PS50929"/>
    </source>
</evidence>
<dbReference type="KEGG" id="pgm:PGRAT_13990"/>
<dbReference type="InterPro" id="IPR036640">
    <property type="entry name" value="ABC1_TM_sf"/>
</dbReference>
<name>A0A089NHS1_9BACL</name>
<evidence type="ECO:0000256" key="5">
    <source>
        <dbReference type="ARBA" id="ARBA00022840"/>
    </source>
</evidence>
<keyword evidence="12" id="KW-1185">Reference proteome</keyword>
<dbReference type="InterPro" id="IPR017871">
    <property type="entry name" value="ABC_transporter-like_CS"/>
</dbReference>
<keyword evidence="5" id="KW-0067">ATP-binding</keyword>
<evidence type="ECO:0000256" key="1">
    <source>
        <dbReference type="ARBA" id="ARBA00004651"/>
    </source>
</evidence>
<evidence type="ECO:0000256" key="6">
    <source>
        <dbReference type="ARBA" id="ARBA00022989"/>
    </source>
</evidence>
<dbReference type="Gene3D" id="1.20.1560.10">
    <property type="entry name" value="ABC transporter type 1, transmembrane domain"/>
    <property type="match status" value="1"/>
</dbReference>
<dbReference type="OrthoDB" id="9770415at2"/>
<dbReference type="PROSITE" id="PS00211">
    <property type="entry name" value="ABC_TRANSPORTER_1"/>
    <property type="match status" value="1"/>
</dbReference>
<keyword evidence="3 8" id="KW-0812">Transmembrane</keyword>
<dbReference type="InterPro" id="IPR003439">
    <property type="entry name" value="ABC_transporter-like_ATP-bd"/>
</dbReference>
<dbReference type="GO" id="GO:0005886">
    <property type="term" value="C:plasma membrane"/>
    <property type="evidence" value="ECO:0007669"/>
    <property type="project" value="UniProtKB-SubCell"/>
</dbReference>